<sequence>MRALATAILLLALNAASIAEPVGFRDCGSVVGTVQEVDVSPCPNQPCQLIKGQSYSVNVTFTSKTSSNNSTAVVHGIVLGVPLPFAIPVSDGCKSGISCPIQKGKCYNYLNKLPVKSEYPSIKLVVKWELVDDKKQSIFCWEIPLEITS</sequence>
<keyword evidence="1" id="KW-1185">Reference proteome</keyword>
<evidence type="ECO:0000313" key="1">
    <source>
        <dbReference type="Proteomes" id="UP000694863"/>
    </source>
</evidence>
<organism evidence="1 2">
    <name type="scientific">Echinops telfairi</name>
    <name type="common">Lesser hedgehog tenrec</name>
    <dbReference type="NCBI Taxonomy" id="9371"/>
    <lineage>
        <taxon>Eukaryota</taxon>
        <taxon>Metazoa</taxon>
        <taxon>Chordata</taxon>
        <taxon>Craniata</taxon>
        <taxon>Vertebrata</taxon>
        <taxon>Euteleostomi</taxon>
        <taxon>Mammalia</taxon>
        <taxon>Eutheria</taxon>
        <taxon>Afrotheria</taxon>
        <taxon>Tenrecidae</taxon>
        <taxon>Tenrecinae</taxon>
        <taxon>Echinops</taxon>
    </lineage>
</organism>
<gene>
    <name evidence="2" type="primary">NPC2</name>
</gene>
<accession>A0AC55CX90</accession>
<name>A0AC55CX90_ECHTE</name>
<evidence type="ECO:0000313" key="2">
    <source>
        <dbReference type="RefSeq" id="XP_045144112.1"/>
    </source>
</evidence>
<proteinExistence type="predicted"/>
<dbReference type="Proteomes" id="UP000694863">
    <property type="component" value="Unplaced"/>
</dbReference>
<dbReference type="RefSeq" id="XP_045144112.1">
    <property type="nucleotide sequence ID" value="XM_045288177.1"/>
</dbReference>
<protein>
    <submittedName>
        <fullName evidence="2">NPC intracellular cholesterol transporter 2</fullName>
    </submittedName>
</protein>
<reference evidence="2" key="1">
    <citation type="submission" date="2025-08" db="UniProtKB">
        <authorList>
            <consortium name="RefSeq"/>
        </authorList>
    </citation>
    <scope>IDENTIFICATION</scope>
</reference>